<evidence type="ECO:0000256" key="12">
    <source>
        <dbReference type="PROSITE-ProRule" id="PRU00042"/>
    </source>
</evidence>
<feature type="compositionally biased region" description="Polar residues" evidence="13">
    <location>
        <begin position="647"/>
        <end position="656"/>
    </location>
</feature>
<dbReference type="GO" id="GO:0008270">
    <property type="term" value="F:zinc ion binding"/>
    <property type="evidence" value="ECO:0007669"/>
    <property type="project" value="UniProtKB-KW"/>
</dbReference>
<dbReference type="EMBL" id="JAPWTK010000517">
    <property type="protein sequence ID" value="KAJ8938956.1"/>
    <property type="molecule type" value="Genomic_DNA"/>
</dbReference>
<reference evidence="15" key="1">
    <citation type="journal article" date="2023" name="Insect Mol. Biol.">
        <title>Genome sequencing provides insights into the evolution of gene families encoding plant cell wall-degrading enzymes in longhorned beetles.</title>
        <authorList>
            <person name="Shin N.R."/>
            <person name="Okamura Y."/>
            <person name="Kirsch R."/>
            <person name="Pauchet Y."/>
        </authorList>
    </citation>
    <scope>NUCLEOTIDE SEQUENCE</scope>
    <source>
        <strain evidence="15">AMC_N1</strain>
    </source>
</reference>
<dbReference type="FunFam" id="3.30.160.60:FF:000106">
    <property type="entry name" value="B-cell lymphoma/leukemia 11A isoform X2"/>
    <property type="match status" value="1"/>
</dbReference>
<dbReference type="Proteomes" id="UP001162162">
    <property type="component" value="Unassembled WGS sequence"/>
</dbReference>
<dbReference type="PANTHER" id="PTHR45993:SF6">
    <property type="entry name" value="C2H2-TYPE DOMAIN-CONTAINING PROTEIN"/>
    <property type="match status" value="1"/>
</dbReference>
<feature type="region of interest" description="Disordered" evidence="13">
    <location>
        <begin position="58"/>
        <end position="103"/>
    </location>
</feature>
<dbReference type="FunFam" id="3.30.160.60:FF:001175">
    <property type="entry name" value="Zinc finger, C2H2 type"/>
    <property type="match status" value="1"/>
</dbReference>
<feature type="compositionally biased region" description="Polar residues" evidence="13">
    <location>
        <begin position="402"/>
        <end position="411"/>
    </location>
</feature>
<dbReference type="InterPro" id="IPR013087">
    <property type="entry name" value="Znf_C2H2_type"/>
</dbReference>
<evidence type="ECO:0000259" key="14">
    <source>
        <dbReference type="PROSITE" id="PS50157"/>
    </source>
</evidence>
<feature type="domain" description="C2H2-type" evidence="14">
    <location>
        <begin position="602"/>
        <end position="632"/>
    </location>
</feature>
<keyword evidence="9" id="KW-0238">DNA-binding</keyword>
<evidence type="ECO:0000256" key="13">
    <source>
        <dbReference type="SAM" id="MobiDB-lite"/>
    </source>
</evidence>
<evidence type="ECO:0000256" key="3">
    <source>
        <dbReference type="ARBA" id="ARBA00022723"/>
    </source>
</evidence>
<evidence type="ECO:0000256" key="7">
    <source>
        <dbReference type="ARBA" id="ARBA00022843"/>
    </source>
</evidence>
<evidence type="ECO:0000256" key="8">
    <source>
        <dbReference type="ARBA" id="ARBA00023015"/>
    </source>
</evidence>
<feature type="compositionally biased region" description="Pro residues" evidence="13">
    <location>
        <begin position="87"/>
        <end position="103"/>
    </location>
</feature>
<feature type="region of interest" description="Disordered" evidence="13">
    <location>
        <begin position="636"/>
        <end position="656"/>
    </location>
</feature>
<keyword evidence="5 12" id="KW-0863">Zinc-finger</keyword>
<dbReference type="InterPro" id="IPR036236">
    <property type="entry name" value="Znf_C2H2_sf"/>
</dbReference>
<keyword evidence="6" id="KW-0862">Zinc</keyword>
<proteinExistence type="predicted"/>
<keyword evidence="7" id="KW-0832">Ubl conjugation</keyword>
<evidence type="ECO:0000256" key="4">
    <source>
        <dbReference type="ARBA" id="ARBA00022737"/>
    </source>
</evidence>
<feature type="region of interest" description="Disordered" evidence="13">
    <location>
        <begin position="200"/>
        <end position="302"/>
    </location>
</feature>
<evidence type="ECO:0000313" key="15">
    <source>
        <dbReference type="EMBL" id="KAJ8938956.1"/>
    </source>
</evidence>
<accession>A0AAV8XLQ6</accession>
<dbReference type="Gene3D" id="3.30.160.60">
    <property type="entry name" value="Classic Zinc Finger"/>
    <property type="match status" value="5"/>
</dbReference>
<comment type="subcellular location">
    <subcellularLocation>
        <location evidence="1">Nucleus</location>
    </subcellularLocation>
</comment>
<dbReference type="FunFam" id="3.30.160.60:FF:000446">
    <property type="entry name" value="Zinc finger protein"/>
    <property type="match status" value="1"/>
</dbReference>
<feature type="region of interest" description="Disordered" evidence="13">
    <location>
        <begin position="349"/>
        <end position="411"/>
    </location>
</feature>
<keyword evidence="2" id="KW-1017">Isopeptide bond</keyword>
<organism evidence="15 16">
    <name type="scientific">Aromia moschata</name>
    <dbReference type="NCBI Taxonomy" id="1265417"/>
    <lineage>
        <taxon>Eukaryota</taxon>
        <taxon>Metazoa</taxon>
        <taxon>Ecdysozoa</taxon>
        <taxon>Arthropoda</taxon>
        <taxon>Hexapoda</taxon>
        <taxon>Insecta</taxon>
        <taxon>Pterygota</taxon>
        <taxon>Neoptera</taxon>
        <taxon>Endopterygota</taxon>
        <taxon>Coleoptera</taxon>
        <taxon>Polyphaga</taxon>
        <taxon>Cucujiformia</taxon>
        <taxon>Chrysomeloidea</taxon>
        <taxon>Cerambycidae</taxon>
        <taxon>Cerambycinae</taxon>
        <taxon>Callichromatini</taxon>
        <taxon>Aromia</taxon>
    </lineage>
</organism>
<evidence type="ECO:0000256" key="2">
    <source>
        <dbReference type="ARBA" id="ARBA00022499"/>
    </source>
</evidence>
<dbReference type="GO" id="GO:0005634">
    <property type="term" value="C:nucleus"/>
    <property type="evidence" value="ECO:0007669"/>
    <property type="project" value="UniProtKB-SubCell"/>
</dbReference>
<dbReference type="FunFam" id="3.30.160.60:FF:000046">
    <property type="entry name" value="Putative B-cell lymphoma/leukemia 11A"/>
    <property type="match status" value="1"/>
</dbReference>
<feature type="compositionally biased region" description="Polar residues" evidence="13">
    <location>
        <begin position="277"/>
        <end position="287"/>
    </location>
</feature>
<feature type="compositionally biased region" description="Pro residues" evidence="13">
    <location>
        <begin position="221"/>
        <end position="233"/>
    </location>
</feature>
<keyword evidence="10" id="KW-0804">Transcription</keyword>
<dbReference type="GO" id="GO:0006357">
    <property type="term" value="P:regulation of transcription by RNA polymerase II"/>
    <property type="evidence" value="ECO:0007669"/>
    <property type="project" value="TreeGrafter"/>
</dbReference>
<sequence length="656" mass="71390">MRLAHSTRYSNTAETGLGKAVEPSNYVCSTCKARLHSAWRLVQHVQHAHGIKIYVESSPTSSKGGGSNNHSASSSSSTSSGCSSGGAPPPPPNMRHHLLPPPDLHNPFGVSGLLRLPLPPLNHGPVPPAPLFSRPEHHYRIDQLVSEQFRHHGLNLAAAAAAVAAGGVPPATHDLPIARGTRQLEPQLDFYSQRLRQLAGTTSPGAAQAGSPSPRKHSPPFASPSPSQLPPTSIPNNISSSSSNSNNNNNNNNHSGNSGNSSSRPPSASPPGKTDDQIVNTPRSASTPPGKPGSPRNSTSADAVHSCEFCGKKFRYQNNLEVHRKTHTGELPYKCTVCDHACAQSSKLKRHMKLHRTPEDRNSNAGSVETLDGDESEDEDDMDEEEDEDDELEEEEAEDLSVPSQIPKNVGNPSASLVGELMDKFGLSNIAQYSEAYKQALQESNTALKIQLANKDRDNNNTSLSSQIKMRDEFSKGLLPVPPPQPLPLFPPFNDSYDATKRLKLDLERNDWWLPGLTRENKGIPGPSALLPNPLLKKESRRNDTCEYCGKVFKNCSNLTVHRRSHTGEKPYKCELCSYACAQSSKLTRHMKTHGRLGKDVYRCRFCEMPFSVPSTLEKHMRKCVVNQGKGHLLSTMPMLSGDEDSSTSITSKEAV</sequence>
<gene>
    <name evidence="15" type="ORF">NQ318_019412</name>
</gene>
<feature type="domain" description="C2H2-type" evidence="14">
    <location>
        <begin position="544"/>
        <end position="571"/>
    </location>
</feature>
<keyword evidence="3" id="KW-0479">Metal-binding</keyword>
<evidence type="ECO:0000256" key="9">
    <source>
        <dbReference type="ARBA" id="ARBA00023125"/>
    </source>
</evidence>
<evidence type="ECO:0000256" key="1">
    <source>
        <dbReference type="ARBA" id="ARBA00004123"/>
    </source>
</evidence>
<protein>
    <recommendedName>
        <fullName evidence="14">C2H2-type domain-containing protein</fullName>
    </recommendedName>
</protein>
<dbReference type="GO" id="GO:0003700">
    <property type="term" value="F:DNA-binding transcription factor activity"/>
    <property type="evidence" value="ECO:0007669"/>
    <property type="project" value="TreeGrafter"/>
</dbReference>
<evidence type="ECO:0000256" key="5">
    <source>
        <dbReference type="ARBA" id="ARBA00022771"/>
    </source>
</evidence>
<dbReference type="AlphaFoldDB" id="A0AAV8XLQ6"/>
<feature type="domain" description="C2H2-type" evidence="14">
    <location>
        <begin position="333"/>
        <end position="360"/>
    </location>
</feature>
<dbReference type="PROSITE" id="PS00028">
    <property type="entry name" value="ZINC_FINGER_C2H2_1"/>
    <property type="match status" value="5"/>
</dbReference>
<evidence type="ECO:0000256" key="6">
    <source>
        <dbReference type="ARBA" id="ARBA00022833"/>
    </source>
</evidence>
<keyword evidence="4" id="KW-0677">Repeat</keyword>
<keyword evidence="16" id="KW-1185">Reference proteome</keyword>
<dbReference type="InterPro" id="IPR051497">
    <property type="entry name" value="Dev/Hematopoietic_TF"/>
</dbReference>
<evidence type="ECO:0000256" key="11">
    <source>
        <dbReference type="ARBA" id="ARBA00023242"/>
    </source>
</evidence>
<dbReference type="PANTHER" id="PTHR45993">
    <property type="entry name" value="B-CELL LYMPHOMA/LEUKEMIA 11"/>
    <property type="match status" value="1"/>
</dbReference>
<keyword evidence="11" id="KW-0539">Nucleus</keyword>
<feature type="domain" description="C2H2-type" evidence="14">
    <location>
        <begin position="572"/>
        <end position="594"/>
    </location>
</feature>
<name>A0AAV8XLQ6_9CUCU</name>
<feature type="compositionally biased region" description="Low complexity" evidence="13">
    <location>
        <begin position="234"/>
        <end position="266"/>
    </location>
</feature>
<feature type="compositionally biased region" description="Low complexity" evidence="13">
    <location>
        <begin position="68"/>
        <end position="86"/>
    </location>
</feature>
<evidence type="ECO:0000256" key="10">
    <source>
        <dbReference type="ARBA" id="ARBA00023163"/>
    </source>
</evidence>
<keyword evidence="8" id="KW-0805">Transcription regulation</keyword>
<dbReference type="SUPFAM" id="SSF57667">
    <property type="entry name" value="beta-beta-alpha zinc fingers"/>
    <property type="match status" value="3"/>
</dbReference>
<dbReference type="Pfam" id="PF00096">
    <property type="entry name" value="zf-C2H2"/>
    <property type="match status" value="5"/>
</dbReference>
<dbReference type="GO" id="GO:0000978">
    <property type="term" value="F:RNA polymerase II cis-regulatory region sequence-specific DNA binding"/>
    <property type="evidence" value="ECO:0007669"/>
    <property type="project" value="TreeGrafter"/>
</dbReference>
<evidence type="ECO:0000313" key="16">
    <source>
        <dbReference type="Proteomes" id="UP001162162"/>
    </source>
</evidence>
<dbReference type="SMART" id="SM00355">
    <property type="entry name" value="ZnF_C2H2"/>
    <property type="match status" value="6"/>
</dbReference>
<comment type="caution">
    <text evidence="15">The sequence shown here is derived from an EMBL/GenBank/DDBJ whole genome shotgun (WGS) entry which is preliminary data.</text>
</comment>
<feature type="compositionally biased region" description="Acidic residues" evidence="13">
    <location>
        <begin position="371"/>
        <end position="399"/>
    </location>
</feature>
<feature type="domain" description="C2H2-type" evidence="14">
    <location>
        <begin position="305"/>
        <end position="332"/>
    </location>
</feature>
<dbReference type="PROSITE" id="PS50157">
    <property type="entry name" value="ZINC_FINGER_C2H2_2"/>
    <property type="match status" value="5"/>
</dbReference>